<dbReference type="Gene3D" id="3.40.50.1820">
    <property type="entry name" value="alpha/beta hydrolase"/>
    <property type="match status" value="1"/>
</dbReference>
<keyword evidence="1" id="KW-1133">Transmembrane helix</keyword>
<gene>
    <name evidence="3" type="ORF">AJ80_02020</name>
</gene>
<keyword evidence="1" id="KW-0472">Membrane</keyword>
<accession>A0A2B7YST6</accession>
<evidence type="ECO:0000313" key="3">
    <source>
        <dbReference type="EMBL" id="PGH23958.1"/>
    </source>
</evidence>
<dbReference type="InterPro" id="IPR000073">
    <property type="entry name" value="AB_hydrolase_1"/>
</dbReference>
<evidence type="ECO:0000256" key="1">
    <source>
        <dbReference type="SAM" id="Phobius"/>
    </source>
</evidence>
<dbReference type="EMBL" id="PDNA01000018">
    <property type="protein sequence ID" value="PGH23958.1"/>
    <property type="molecule type" value="Genomic_DNA"/>
</dbReference>
<dbReference type="PANTHER" id="PTHR12277:SF81">
    <property type="entry name" value="PROTEIN ABHD13"/>
    <property type="match status" value="1"/>
</dbReference>
<evidence type="ECO:0000313" key="4">
    <source>
        <dbReference type="Proteomes" id="UP000224634"/>
    </source>
</evidence>
<dbReference type="OrthoDB" id="446723at2759"/>
<keyword evidence="1" id="KW-0812">Transmembrane</keyword>
<keyword evidence="4" id="KW-1185">Reference proteome</keyword>
<dbReference type="Proteomes" id="UP000224634">
    <property type="component" value="Unassembled WGS sequence"/>
</dbReference>
<feature type="domain" description="AB hydrolase-1" evidence="2">
    <location>
        <begin position="118"/>
        <end position="232"/>
    </location>
</feature>
<reference evidence="3 4" key="1">
    <citation type="submission" date="2017-10" db="EMBL/GenBank/DDBJ databases">
        <title>Comparative genomics in systemic dimorphic fungi from Ajellomycetaceae.</title>
        <authorList>
            <person name="Munoz J.F."/>
            <person name="Mcewen J.G."/>
            <person name="Clay O.K."/>
            <person name="Cuomo C.A."/>
        </authorList>
    </citation>
    <scope>NUCLEOTIDE SEQUENCE [LARGE SCALE GENOMIC DNA]</scope>
    <source>
        <strain evidence="3 4">UAMH7299</strain>
    </source>
</reference>
<dbReference type="AlphaFoldDB" id="A0A2B7YST6"/>
<organism evidence="3 4">
    <name type="scientific">Polytolypa hystricis (strain UAMH7299)</name>
    <dbReference type="NCBI Taxonomy" id="1447883"/>
    <lineage>
        <taxon>Eukaryota</taxon>
        <taxon>Fungi</taxon>
        <taxon>Dikarya</taxon>
        <taxon>Ascomycota</taxon>
        <taxon>Pezizomycotina</taxon>
        <taxon>Eurotiomycetes</taxon>
        <taxon>Eurotiomycetidae</taxon>
        <taxon>Onygenales</taxon>
        <taxon>Onygenales incertae sedis</taxon>
        <taxon>Polytolypa</taxon>
    </lineage>
</organism>
<protein>
    <recommendedName>
        <fullName evidence="2">AB hydrolase-1 domain-containing protein</fullName>
    </recommendedName>
</protein>
<evidence type="ECO:0000259" key="2">
    <source>
        <dbReference type="Pfam" id="PF00561"/>
    </source>
</evidence>
<sequence length="386" mass="43288">MALLENIGAGIVALSGVWIFCVALASRRFIQRHVFYLHKLPIWWGQRLDDPETFGFLRNQVTPLRIPTTDGERLYAWLVSPLALYEKHETTFQKEDRKGDIKTKLAFKLLTDDPEAHLIIYFHGNAGTVGQTRRTETYRMISSGASSKIHVLAFDYRGFGKSTGTPTEQGLIADAISVIDWARKEAGIPSTRILLLAQSLGTGLACAAADHFISLEPKVPFAGIILCAAFPSATKAFQSYSVGGFLPLLAPLRLFPSLEAWFRRRIKDTWMTDERLVNIVRRSDRLRLTFIHATSDKVIPCRMSDELFYVAANVTTTAGLTRMEVEERKEVIDLGEGGWVNKWVSGDKIIRKEIVKYGGHNGIMKWAPFSLAVLRNFELSGIEGQN</sequence>
<proteinExistence type="predicted"/>
<dbReference type="SUPFAM" id="SSF53474">
    <property type="entry name" value="alpha/beta-Hydrolases"/>
    <property type="match status" value="1"/>
</dbReference>
<dbReference type="InterPro" id="IPR029058">
    <property type="entry name" value="AB_hydrolase_fold"/>
</dbReference>
<dbReference type="STRING" id="1447883.A0A2B7YST6"/>
<comment type="caution">
    <text evidence="3">The sequence shown here is derived from an EMBL/GenBank/DDBJ whole genome shotgun (WGS) entry which is preliminary data.</text>
</comment>
<dbReference type="Pfam" id="PF00561">
    <property type="entry name" value="Abhydrolase_1"/>
    <property type="match status" value="1"/>
</dbReference>
<dbReference type="PANTHER" id="PTHR12277">
    <property type="entry name" value="ALPHA/BETA HYDROLASE DOMAIN-CONTAINING PROTEIN"/>
    <property type="match status" value="1"/>
</dbReference>
<name>A0A2B7YST6_POLH7</name>
<feature type="transmembrane region" description="Helical" evidence="1">
    <location>
        <begin position="6"/>
        <end position="25"/>
    </location>
</feature>